<proteinExistence type="predicted"/>
<feature type="signal peptide" evidence="1">
    <location>
        <begin position="1"/>
        <end position="19"/>
    </location>
</feature>
<name>A0A3M2SPH3_9HYPO</name>
<accession>A0A3M2SPH3</accession>
<dbReference type="EMBL" id="NKUJ01000008">
    <property type="protein sequence ID" value="RMJ19463.1"/>
    <property type="molecule type" value="Genomic_DNA"/>
</dbReference>
<feature type="chain" id="PRO_5018107717" evidence="1">
    <location>
        <begin position="20"/>
        <end position="76"/>
    </location>
</feature>
<keyword evidence="1" id="KW-0732">Signal</keyword>
<dbReference type="AlphaFoldDB" id="A0A3M2SPH3"/>
<evidence type="ECO:0000256" key="1">
    <source>
        <dbReference type="SAM" id="SignalP"/>
    </source>
</evidence>
<gene>
    <name evidence="2" type="ORF">CDV36_000887</name>
</gene>
<evidence type="ECO:0000313" key="2">
    <source>
        <dbReference type="EMBL" id="RMJ19463.1"/>
    </source>
</evidence>
<keyword evidence="3" id="KW-1185">Reference proteome</keyword>
<organism evidence="2 3">
    <name type="scientific">Fusarium kuroshium</name>
    <dbReference type="NCBI Taxonomy" id="2010991"/>
    <lineage>
        <taxon>Eukaryota</taxon>
        <taxon>Fungi</taxon>
        <taxon>Dikarya</taxon>
        <taxon>Ascomycota</taxon>
        <taxon>Pezizomycotina</taxon>
        <taxon>Sordariomycetes</taxon>
        <taxon>Hypocreomycetidae</taxon>
        <taxon>Hypocreales</taxon>
        <taxon>Nectriaceae</taxon>
        <taxon>Fusarium</taxon>
        <taxon>Fusarium solani species complex</taxon>
    </lineage>
</organism>
<sequence>MYSPAKLFVAIMAFTTVTAAMPAPENTENQNLEARGGCLGYANYAKCVAGRRRSCQPGSGQASCFNNAQRVCQANC</sequence>
<comment type="caution">
    <text evidence="2">The sequence shown here is derived from an EMBL/GenBank/DDBJ whole genome shotgun (WGS) entry which is preliminary data.</text>
</comment>
<reference evidence="2 3" key="1">
    <citation type="submission" date="2017-06" db="EMBL/GenBank/DDBJ databases">
        <title>Comparative genomic analysis of Ambrosia Fusariam Clade fungi.</title>
        <authorList>
            <person name="Stajich J.E."/>
            <person name="Carrillo J."/>
            <person name="Kijimoto T."/>
            <person name="Eskalen A."/>
            <person name="O'Donnell K."/>
            <person name="Kasson M."/>
        </authorList>
    </citation>
    <scope>NUCLEOTIDE SEQUENCE [LARGE SCALE GENOMIC DNA]</scope>
    <source>
        <strain evidence="2">UCR3666</strain>
    </source>
</reference>
<evidence type="ECO:0000313" key="3">
    <source>
        <dbReference type="Proteomes" id="UP000277212"/>
    </source>
</evidence>
<protein>
    <submittedName>
        <fullName evidence="2">Uncharacterized protein</fullName>
    </submittedName>
</protein>
<dbReference type="OrthoDB" id="5006849at2759"/>
<dbReference type="Proteomes" id="UP000277212">
    <property type="component" value="Unassembled WGS sequence"/>
</dbReference>